<proteinExistence type="predicted"/>
<feature type="region of interest" description="Disordered" evidence="1">
    <location>
        <begin position="161"/>
        <end position="185"/>
    </location>
</feature>
<organism evidence="2 3">
    <name type="scientific">Rickenella mellea</name>
    <dbReference type="NCBI Taxonomy" id="50990"/>
    <lineage>
        <taxon>Eukaryota</taxon>
        <taxon>Fungi</taxon>
        <taxon>Dikarya</taxon>
        <taxon>Basidiomycota</taxon>
        <taxon>Agaricomycotina</taxon>
        <taxon>Agaricomycetes</taxon>
        <taxon>Hymenochaetales</taxon>
        <taxon>Rickenellaceae</taxon>
        <taxon>Rickenella</taxon>
    </lineage>
</organism>
<dbReference type="Proteomes" id="UP000294933">
    <property type="component" value="Unassembled WGS sequence"/>
</dbReference>
<accession>A0A4Y7QHR5</accession>
<dbReference type="OrthoDB" id="3066311at2759"/>
<sequence length="411" mass="46240">MAMTRSLSRFLRKRNSTLVQDPSYTLPPDVDYDLVVDEEEYVHATPSTSWSSPSAASNIHVPNVFVFPPEEEQDVNPPWCYFDATEYAQDVFDVEETLYISPDNSTRRLYSLDNLGKPIFHRLHQGHPHDLVNMPHVNGDSLLTLAALELEAQKLTEQLTRLELASRPSRPSPPETSEQRKSMTLTSRAVKAFRTINIRKRGHQSENHHNFGGRMSLGSHGEKDHFGQFASTHDSSTVRPSVKRKSNLSRPLSQLFEFTQSNRSVVDLDAHGSFYRRGSNVSDSVIDGYSREAPVQRLPLDTLKQSKPRSRFSVLNLRRSFSNLSKSSSQSTVSLQASSCSDLHSPPTLVSSSEHPTPDGSPPSPDNPLTPTDEDERYFTPPQSPPPDSPENKFTLNSLHFESLELRLDDF</sequence>
<protein>
    <submittedName>
        <fullName evidence="2">Uncharacterized protein</fullName>
    </submittedName>
</protein>
<evidence type="ECO:0000256" key="1">
    <source>
        <dbReference type="SAM" id="MobiDB-lite"/>
    </source>
</evidence>
<feature type="compositionally biased region" description="Pro residues" evidence="1">
    <location>
        <begin position="359"/>
        <end position="368"/>
    </location>
</feature>
<name>A0A4Y7QHR5_9AGAM</name>
<keyword evidence="3" id="KW-1185">Reference proteome</keyword>
<evidence type="ECO:0000313" key="3">
    <source>
        <dbReference type="Proteomes" id="UP000294933"/>
    </source>
</evidence>
<evidence type="ECO:0000313" key="2">
    <source>
        <dbReference type="EMBL" id="TDL27203.1"/>
    </source>
</evidence>
<dbReference type="AlphaFoldDB" id="A0A4Y7QHR5"/>
<dbReference type="VEuPathDB" id="FungiDB:BD410DRAFT_782280"/>
<feature type="region of interest" description="Disordered" evidence="1">
    <location>
        <begin position="335"/>
        <end position="396"/>
    </location>
</feature>
<reference evidence="2 3" key="1">
    <citation type="submission" date="2018-06" db="EMBL/GenBank/DDBJ databases">
        <title>A transcriptomic atlas of mushroom development highlights an independent origin of complex multicellularity.</title>
        <authorList>
            <consortium name="DOE Joint Genome Institute"/>
            <person name="Krizsan K."/>
            <person name="Almasi E."/>
            <person name="Merenyi Z."/>
            <person name="Sahu N."/>
            <person name="Viragh M."/>
            <person name="Koszo T."/>
            <person name="Mondo S."/>
            <person name="Kiss B."/>
            <person name="Balint B."/>
            <person name="Kues U."/>
            <person name="Barry K."/>
            <person name="Hegedus J.C."/>
            <person name="Henrissat B."/>
            <person name="Johnson J."/>
            <person name="Lipzen A."/>
            <person name="Ohm R."/>
            <person name="Nagy I."/>
            <person name="Pangilinan J."/>
            <person name="Yan J."/>
            <person name="Xiong Y."/>
            <person name="Grigoriev I.V."/>
            <person name="Hibbett D.S."/>
            <person name="Nagy L.G."/>
        </authorList>
    </citation>
    <scope>NUCLEOTIDE SEQUENCE [LARGE SCALE GENOMIC DNA]</scope>
    <source>
        <strain evidence="2 3">SZMC22713</strain>
    </source>
</reference>
<gene>
    <name evidence="2" type="ORF">BD410DRAFT_782280</name>
</gene>
<dbReference type="EMBL" id="ML170159">
    <property type="protein sequence ID" value="TDL27203.1"/>
    <property type="molecule type" value="Genomic_DNA"/>
</dbReference>